<comment type="caution">
    <text evidence="1">The sequence shown here is derived from an EMBL/GenBank/DDBJ whole genome shotgun (WGS) entry which is preliminary data.</text>
</comment>
<evidence type="ECO:0000313" key="1">
    <source>
        <dbReference type="EMBL" id="KAF1845133.1"/>
    </source>
</evidence>
<protein>
    <submittedName>
        <fullName evidence="1">Uncharacterized protein</fullName>
    </submittedName>
</protein>
<dbReference type="AlphaFoldDB" id="A0A9P4GFJ3"/>
<evidence type="ECO:0000313" key="2">
    <source>
        <dbReference type="Proteomes" id="UP000800039"/>
    </source>
</evidence>
<dbReference type="GeneID" id="63849092"/>
<dbReference type="EMBL" id="ML976616">
    <property type="protein sequence ID" value="KAF1845133.1"/>
    <property type="molecule type" value="Genomic_DNA"/>
</dbReference>
<dbReference type="RefSeq" id="XP_040787696.1">
    <property type="nucleotide sequence ID" value="XM_040931840.1"/>
</dbReference>
<gene>
    <name evidence="1" type="ORF">K460DRAFT_354983</name>
</gene>
<proteinExistence type="predicted"/>
<name>A0A9P4GFJ3_9PLEO</name>
<organism evidence="1 2">
    <name type="scientific">Cucurbitaria berberidis CBS 394.84</name>
    <dbReference type="NCBI Taxonomy" id="1168544"/>
    <lineage>
        <taxon>Eukaryota</taxon>
        <taxon>Fungi</taxon>
        <taxon>Dikarya</taxon>
        <taxon>Ascomycota</taxon>
        <taxon>Pezizomycotina</taxon>
        <taxon>Dothideomycetes</taxon>
        <taxon>Pleosporomycetidae</taxon>
        <taxon>Pleosporales</taxon>
        <taxon>Pleosporineae</taxon>
        <taxon>Cucurbitariaceae</taxon>
        <taxon>Cucurbitaria</taxon>
    </lineage>
</organism>
<keyword evidence="2" id="KW-1185">Reference proteome</keyword>
<sequence length="176" mass="19568">MGPSFRRLSSGVEARRTRPADLLLAYQCDKKTRALDLGGGCLGLPIGVDVGGVNAKLAYRTYRCTKFEADEDAVGPSHRDSGRRYMSDNPKSVYRELILSSGVLAGRNQGQGERRQARMPYELSSVCGERADAAPIQSRKFDPEMRVHVKWMLLLIQIRWLNCGAEREFHGLAIGV</sequence>
<accession>A0A9P4GFJ3</accession>
<reference evidence="1" key="1">
    <citation type="submission" date="2020-01" db="EMBL/GenBank/DDBJ databases">
        <authorList>
            <consortium name="DOE Joint Genome Institute"/>
            <person name="Haridas S."/>
            <person name="Albert R."/>
            <person name="Binder M."/>
            <person name="Bloem J."/>
            <person name="Labutti K."/>
            <person name="Salamov A."/>
            <person name="Andreopoulos B."/>
            <person name="Baker S.E."/>
            <person name="Barry K."/>
            <person name="Bills G."/>
            <person name="Bluhm B.H."/>
            <person name="Cannon C."/>
            <person name="Castanera R."/>
            <person name="Culley D.E."/>
            <person name="Daum C."/>
            <person name="Ezra D."/>
            <person name="Gonzalez J.B."/>
            <person name="Henrissat B."/>
            <person name="Kuo A."/>
            <person name="Liang C."/>
            <person name="Lipzen A."/>
            <person name="Lutzoni F."/>
            <person name="Magnuson J."/>
            <person name="Mondo S."/>
            <person name="Nolan M."/>
            <person name="Ohm R."/>
            <person name="Pangilinan J."/>
            <person name="Park H.-J."/>
            <person name="Ramirez L."/>
            <person name="Alfaro M."/>
            <person name="Sun H."/>
            <person name="Tritt A."/>
            <person name="Yoshinaga Y."/>
            <person name="Zwiers L.-H."/>
            <person name="Turgeon B.G."/>
            <person name="Goodwin S.B."/>
            <person name="Spatafora J.W."/>
            <person name="Crous P.W."/>
            <person name="Grigoriev I.V."/>
        </authorList>
    </citation>
    <scope>NUCLEOTIDE SEQUENCE</scope>
    <source>
        <strain evidence="1">CBS 394.84</strain>
    </source>
</reference>
<dbReference type="Proteomes" id="UP000800039">
    <property type="component" value="Unassembled WGS sequence"/>
</dbReference>